<organism evidence="1">
    <name type="scientific">viral metagenome</name>
    <dbReference type="NCBI Taxonomy" id="1070528"/>
    <lineage>
        <taxon>unclassified sequences</taxon>
        <taxon>metagenomes</taxon>
        <taxon>organismal metagenomes</taxon>
    </lineage>
</organism>
<dbReference type="AlphaFoldDB" id="A0A6C0H3K2"/>
<dbReference type="EMBL" id="MN739861">
    <property type="protein sequence ID" value="QHT75029.1"/>
    <property type="molecule type" value="Genomic_DNA"/>
</dbReference>
<evidence type="ECO:0000313" key="1">
    <source>
        <dbReference type="EMBL" id="QHT75029.1"/>
    </source>
</evidence>
<reference evidence="1" key="1">
    <citation type="journal article" date="2020" name="Nature">
        <title>Giant virus diversity and host interactions through global metagenomics.</title>
        <authorList>
            <person name="Schulz F."/>
            <person name="Roux S."/>
            <person name="Paez-Espino D."/>
            <person name="Jungbluth S."/>
            <person name="Walsh D.A."/>
            <person name="Denef V.J."/>
            <person name="McMahon K.D."/>
            <person name="Konstantinidis K.T."/>
            <person name="Eloe-Fadrosh E.A."/>
            <person name="Kyrpides N.C."/>
            <person name="Woyke T."/>
        </authorList>
    </citation>
    <scope>NUCLEOTIDE SEQUENCE</scope>
    <source>
        <strain evidence="1">GVMAG-M-3300023179-62</strain>
    </source>
</reference>
<name>A0A6C0H3K2_9ZZZZ</name>
<sequence>MLVKKEILYPVFLECCQYAEDIFWENIFEDLAYGKAPYGTYISKDFLCCGYKKKEFSYKIEKKSAESIYTDVYSLLTKRLGLLSQREKVRKKKIFSDLEDSIKDTRKKWVDIKKKNMRELLIELYVTRMKIKHTLSVKQAKYLISIILIAMVFKVITSSNIDYNNGRINSIDGIDFAKKQVVITRDFYSFETSFAPHIVLDKKVMSDNWEKFLENLRKFTGVI</sequence>
<accession>A0A6C0H3K2</accession>
<proteinExistence type="predicted"/>
<protein>
    <submittedName>
        <fullName evidence="1">Uncharacterized protein</fullName>
    </submittedName>
</protein>